<protein>
    <submittedName>
        <fullName evidence="1">(northern house mosquito) hypothetical protein</fullName>
    </submittedName>
</protein>
<accession>A0A8D8BC10</accession>
<dbReference type="AlphaFoldDB" id="A0A8D8BC10"/>
<sequence>MSSVLHTPKHKHTHTDWSYALCGDDWKKVCAWGRLAQFPVFNRARNFLSRTTRAHTFFNFILCEGAHNTSRRSSEGVLNIPAAKFGEVRVNTLDHAAQKNTNFTTQQPVTCTGLSPNSTPNGEAVVCFVAFFDGTQFRRRAAATSTATSATTTGRP</sequence>
<dbReference type="EMBL" id="HBUE01072529">
    <property type="protein sequence ID" value="CAG6473244.1"/>
    <property type="molecule type" value="Transcribed_RNA"/>
</dbReference>
<evidence type="ECO:0000313" key="1">
    <source>
        <dbReference type="EMBL" id="CAG6473244.1"/>
    </source>
</evidence>
<organism evidence="1">
    <name type="scientific">Culex pipiens</name>
    <name type="common">House mosquito</name>
    <dbReference type="NCBI Taxonomy" id="7175"/>
    <lineage>
        <taxon>Eukaryota</taxon>
        <taxon>Metazoa</taxon>
        <taxon>Ecdysozoa</taxon>
        <taxon>Arthropoda</taxon>
        <taxon>Hexapoda</taxon>
        <taxon>Insecta</taxon>
        <taxon>Pterygota</taxon>
        <taxon>Neoptera</taxon>
        <taxon>Endopterygota</taxon>
        <taxon>Diptera</taxon>
        <taxon>Nematocera</taxon>
        <taxon>Culicoidea</taxon>
        <taxon>Culicidae</taxon>
        <taxon>Culicinae</taxon>
        <taxon>Culicini</taxon>
        <taxon>Culex</taxon>
        <taxon>Culex</taxon>
    </lineage>
</organism>
<proteinExistence type="predicted"/>
<name>A0A8D8BC10_CULPI</name>
<reference evidence="1" key="1">
    <citation type="submission" date="2021-05" db="EMBL/GenBank/DDBJ databases">
        <authorList>
            <person name="Alioto T."/>
            <person name="Alioto T."/>
            <person name="Gomez Garrido J."/>
        </authorList>
    </citation>
    <scope>NUCLEOTIDE SEQUENCE</scope>
</reference>